<dbReference type="EMBL" id="CP000828">
    <property type="protein sequence ID" value="ABW30313.1"/>
    <property type="molecule type" value="Genomic_DNA"/>
</dbReference>
<evidence type="ECO:0000313" key="3">
    <source>
        <dbReference type="Proteomes" id="UP000000268"/>
    </source>
</evidence>
<keyword evidence="1" id="KW-0472">Membrane</keyword>
<keyword evidence="3" id="KW-1185">Reference proteome</keyword>
<feature type="transmembrane region" description="Helical" evidence="1">
    <location>
        <begin position="72"/>
        <end position="90"/>
    </location>
</feature>
<accession>B0CBR3</accession>
<protein>
    <submittedName>
        <fullName evidence="2">Uncharacterized protein</fullName>
    </submittedName>
</protein>
<dbReference type="AlphaFoldDB" id="B0CBR3"/>
<evidence type="ECO:0000313" key="2">
    <source>
        <dbReference type="EMBL" id="ABW30313.1"/>
    </source>
</evidence>
<feature type="transmembrane region" description="Helical" evidence="1">
    <location>
        <begin position="41"/>
        <end position="60"/>
    </location>
</feature>
<organism evidence="2 3">
    <name type="scientific">Acaryochloris marina (strain MBIC 11017)</name>
    <dbReference type="NCBI Taxonomy" id="329726"/>
    <lineage>
        <taxon>Bacteria</taxon>
        <taxon>Bacillati</taxon>
        <taxon>Cyanobacteriota</taxon>
        <taxon>Cyanophyceae</taxon>
        <taxon>Acaryochloridales</taxon>
        <taxon>Acaryochloridaceae</taxon>
        <taxon>Acaryochloris</taxon>
    </lineage>
</organism>
<proteinExistence type="predicted"/>
<reference evidence="2 3" key="1">
    <citation type="journal article" date="2008" name="Proc. Natl. Acad. Sci. U.S.A.">
        <title>Niche adaptation and genome expansion in the chlorophyll d-producing cyanobacterium Acaryochloris marina.</title>
        <authorList>
            <person name="Swingley W.D."/>
            <person name="Chen M."/>
            <person name="Cheung P.C."/>
            <person name="Conrad A.L."/>
            <person name="Dejesa L.C."/>
            <person name="Hao J."/>
            <person name="Honchak B.M."/>
            <person name="Karbach L.E."/>
            <person name="Kurdoglu A."/>
            <person name="Lahiri S."/>
            <person name="Mastrian S.D."/>
            <person name="Miyashita H."/>
            <person name="Page L."/>
            <person name="Ramakrishna P."/>
            <person name="Satoh S."/>
            <person name="Sattley W.M."/>
            <person name="Shimada Y."/>
            <person name="Taylor H.L."/>
            <person name="Tomo T."/>
            <person name="Tsuchiya T."/>
            <person name="Wang Z.T."/>
            <person name="Raymond J."/>
            <person name="Mimuro M."/>
            <person name="Blankenship R.E."/>
            <person name="Touchman J.W."/>
        </authorList>
    </citation>
    <scope>NUCLEOTIDE SEQUENCE [LARGE SCALE GENOMIC DNA]</scope>
    <source>
        <strain evidence="3">MBIC 11017</strain>
    </source>
</reference>
<dbReference type="HOGENOM" id="CLU_1399812_0_0_3"/>
<evidence type="ECO:0000256" key="1">
    <source>
        <dbReference type="SAM" id="Phobius"/>
    </source>
</evidence>
<gene>
    <name evidence="2" type="ordered locus">AM1_5357</name>
</gene>
<sequence>MGNIQAAFMRQVSTRVGLWVTEKDDQVLILDADVSFPGRGIGLWILMLSLLPFFSNLFWADSSGYDFFNHQAFIPVRCLMAVLGFWLWLLQGKVLRCHFDKAQDQYVIEQNSYLRRQKVEGNLQDIARCEVIQVEKSGWFPIGKNTYSHIQVNFIQKSSETASFTFVERRSEIDRSIDTTYARFSEFLGLTADV</sequence>
<name>B0CBR3_ACAM1</name>
<keyword evidence="1" id="KW-0812">Transmembrane</keyword>
<keyword evidence="1" id="KW-1133">Transmembrane helix</keyword>
<dbReference type="Proteomes" id="UP000000268">
    <property type="component" value="Chromosome"/>
</dbReference>
<dbReference type="KEGG" id="amr:AM1_5357"/>